<proteinExistence type="predicted"/>
<gene>
    <name evidence="1" type="ORF">BPOR_1117g00030</name>
</gene>
<name>A0A4Z1K5W2_9HELO</name>
<organism evidence="1 2">
    <name type="scientific">Botrytis porri</name>
    <dbReference type="NCBI Taxonomy" id="87229"/>
    <lineage>
        <taxon>Eukaryota</taxon>
        <taxon>Fungi</taxon>
        <taxon>Dikarya</taxon>
        <taxon>Ascomycota</taxon>
        <taxon>Pezizomycotina</taxon>
        <taxon>Leotiomycetes</taxon>
        <taxon>Helotiales</taxon>
        <taxon>Sclerotiniaceae</taxon>
        <taxon>Botrytis</taxon>
    </lineage>
</organism>
<reference evidence="1 2" key="1">
    <citation type="submission" date="2017-12" db="EMBL/GenBank/DDBJ databases">
        <title>Comparative genomics of Botrytis spp.</title>
        <authorList>
            <person name="Valero-Jimenez C.A."/>
            <person name="Tapia P."/>
            <person name="Veloso J."/>
            <person name="Silva-Moreno E."/>
            <person name="Staats M."/>
            <person name="Valdes J.H."/>
            <person name="Van Kan J.A.L."/>
        </authorList>
    </citation>
    <scope>NUCLEOTIDE SEQUENCE [LARGE SCALE GENOMIC DNA]</scope>
    <source>
        <strain evidence="1 2">MUCL3349</strain>
    </source>
</reference>
<comment type="caution">
    <text evidence="1">The sequence shown here is derived from an EMBL/GenBank/DDBJ whole genome shotgun (WGS) entry which is preliminary data.</text>
</comment>
<evidence type="ECO:0000313" key="1">
    <source>
        <dbReference type="EMBL" id="TGO81531.1"/>
    </source>
</evidence>
<sequence length="127" mass="13510">MTVGQALGFSTPSAIFMSAVQPLNNHKIATMGRPSRKVTSTHGLWSMIDTMPVPSLRQLGKLGKANTGQKGLGLITLGVPRFRENSSSHNCTAALNVGVHVLGFFSSSLSCTTTTGLALPDCFYSYY</sequence>
<accession>A0A4Z1K5W2</accession>
<dbReference type="Proteomes" id="UP000297280">
    <property type="component" value="Unassembled WGS sequence"/>
</dbReference>
<protein>
    <submittedName>
        <fullName evidence="1">Uncharacterized protein</fullName>
    </submittedName>
</protein>
<keyword evidence="2" id="KW-1185">Reference proteome</keyword>
<evidence type="ECO:0000313" key="2">
    <source>
        <dbReference type="Proteomes" id="UP000297280"/>
    </source>
</evidence>
<dbReference type="EMBL" id="PQXO01001110">
    <property type="protein sequence ID" value="TGO81531.1"/>
    <property type="molecule type" value="Genomic_DNA"/>
</dbReference>
<dbReference type="AlphaFoldDB" id="A0A4Z1K5W2"/>